<reference evidence="13 14" key="1">
    <citation type="journal article" date="2014" name="Nat. Genet.">
        <title>Whole-genome sequence of a flatfish provides insights into ZW sex chromosome evolution and adaptation to a benthic lifestyle.</title>
        <authorList>
            <person name="Chen S."/>
            <person name="Zhang G."/>
            <person name="Shao C."/>
            <person name="Huang Q."/>
            <person name="Liu G."/>
            <person name="Zhang P."/>
            <person name="Song W."/>
            <person name="An N."/>
            <person name="Chalopin D."/>
            <person name="Volff J.N."/>
            <person name="Hong Y."/>
            <person name="Li Q."/>
            <person name="Sha Z."/>
            <person name="Zhou H."/>
            <person name="Xie M."/>
            <person name="Yu Q."/>
            <person name="Liu Y."/>
            <person name="Xiang H."/>
            <person name="Wang N."/>
            <person name="Wu K."/>
            <person name="Yang C."/>
            <person name="Zhou Q."/>
            <person name="Liao X."/>
            <person name="Yang L."/>
            <person name="Hu Q."/>
            <person name="Zhang J."/>
            <person name="Meng L."/>
            <person name="Jin L."/>
            <person name="Tian Y."/>
            <person name="Lian J."/>
            <person name="Yang J."/>
            <person name="Miao G."/>
            <person name="Liu S."/>
            <person name="Liang Z."/>
            <person name="Yan F."/>
            <person name="Li Y."/>
            <person name="Sun B."/>
            <person name="Zhang H."/>
            <person name="Zhang J."/>
            <person name="Zhu Y."/>
            <person name="Du M."/>
            <person name="Zhao Y."/>
            <person name="Schartl M."/>
            <person name="Tang Q."/>
            <person name="Wang J."/>
        </authorList>
    </citation>
    <scope>NUCLEOTIDE SEQUENCE</scope>
</reference>
<evidence type="ECO:0000256" key="6">
    <source>
        <dbReference type="ARBA" id="ARBA00023157"/>
    </source>
</evidence>
<dbReference type="InterPro" id="IPR016054">
    <property type="entry name" value="LY6_UPA_recep-like"/>
</dbReference>
<protein>
    <recommendedName>
        <fullName evidence="10">MAC-inhibitory protein</fullName>
    </recommendedName>
    <alternativeName>
        <fullName evidence="11">Membrane attack complex inhibition factor</fullName>
    </alternativeName>
    <alternativeName>
        <fullName evidence="9">Protectin</fullName>
    </alternativeName>
</protein>
<keyword evidence="7" id="KW-0325">Glycoprotein</keyword>
<evidence type="ECO:0000256" key="9">
    <source>
        <dbReference type="ARBA" id="ARBA00029920"/>
    </source>
</evidence>
<dbReference type="GeneTree" id="ENSGT00730000111696"/>
<dbReference type="InterPro" id="IPR056949">
    <property type="entry name" value="CD59"/>
</dbReference>
<reference evidence="13" key="3">
    <citation type="submission" date="2025-09" db="UniProtKB">
        <authorList>
            <consortium name="Ensembl"/>
        </authorList>
    </citation>
    <scope>IDENTIFICATION</scope>
</reference>
<organism evidence="13 14">
    <name type="scientific">Cynoglossus semilaevis</name>
    <name type="common">Tongue sole</name>
    <dbReference type="NCBI Taxonomy" id="244447"/>
    <lineage>
        <taxon>Eukaryota</taxon>
        <taxon>Metazoa</taxon>
        <taxon>Chordata</taxon>
        <taxon>Craniata</taxon>
        <taxon>Vertebrata</taxon>
        <taxon>Euteleostomi</taxon>
        <taxon>Actinopterygii</taxon>
        <taxon>Neopterygii</taxon>
        <taxon>Teleostei</taxon>
        <taxon>Neoteleostei</taxon>
        <taxon>Acanthomorphata</taxon>
        <taxon>Carangaria</taxon>
        <taxon>Pleuronectiformes</taxon>
        <taxon>Pleuronectoidei</taxon>
        <taxon>Cynoglossidae</taxon>
        <taxon>Cynoglossinae</taxon>
        <taxon>Cynoglossus</taxon>
    </lineage>
</organism>
<evidence type="ECO:0000259" key="12">
    <source>
        <dbReference type="SMART" id="SM00134"/>
    </source>
</evidence>
<keyword evidence="3" id="KW-0336">GPI-anchor</keyword>
<dbReference type="SUPFAM" id="SSF57302">
    <property type="entry name" value="Snake toxin-like"/>
    <property type="match status" value="1"/>
</dbReference>
<dbReference type="Ensembl" id="ENSCSET00000034417.1">
    <property type="protein sequence ID" value="ENSCSEP00000033978.1"/>
    <property type="gene ID" value="ENSCSEG00000021796.1"/>
</dbReference>
<evidence type="ECO:0000313" key="13">
    <source>
        <dbReference type="Ensembl" id="ENSCSEP00000033978.1"/>
    </source>
</evidence>
<proteinExistence type="predicted"/>
<dbReference type="InParanoid" id="A0A3P8X2T7"/>
<evidence type="ECO:0000256" key="1">
    <source>
        <dbReference type="ARBA" id="ARBA00004589"/>
    </source>
</evidence>
<dbReference type="GO" id="GO:0098552">
    <property type="term" value="C:side of membrane"/>
    <property type="evidence" value="ECO:0007669"/>
    <property type="project" value="UniProtKB-KW"/>
</dbReference>
<name>A0A3P8X2T7_CYNSE</name>
<dbReference type="Proteomes" id="UP000265120">
    <property type="component" value="Chromosome 6"/>
</dbReference>
<reference evidence="13" key="2">
    <citation type="submission" date="2025-08" db="UniProtKB">
        <authorList>
            <consortium name="Ensembl"/>
        </authorList>
    </citation>
    <scope>IDENTIFICATION</scope>
</reference>
<dbReference type="Pfam" id="PF25152">
    <property type="entry name" value="CD59"/>
    <property type="match status" value="1"/>
</dbReference>
<keyword evidence="6" id="KW-1015">Disulfide bond</keyword>
<accession>A0A3P8X2T7</accession>
<evidence type="ECO:0000256" key="2">
    <source>
        <dbReference type="ARBA" id="ARBA00011481"/>
    </source>
</evidence>
<keyword evidence="8" id="KW-0449">Lipoprotein</keyword>
<keyword evidence="14" id="KW-1185">Reference proteome</keyword>
<evidence type="ECO:0000256" key="8">
    <source>
        <dbReference type="ARBA" id="ARBA00023288"/>
    </source>
</evidence>
<evidence type="ECO:0000256" key="10">
    <source>
        <dbReference type="ARBA" id="ARBA00031590"/>
    </source>
</evidence>
<evidence type="ECO:0000313" key="14">
    <source>
        <dbReference type="Proteomes" id="UP000265120"/>
    </source>
</evidence>
<comment type="subunit">
    <text evidence="2">Interacts with T-cell surface antigen CD2.</text>
</comment>
<dbReference type="CDD" id="cd23554">
    <property type="entry name" value="TFP_LU_ECD_CD59"/>
    <property type="match status" value="1"/>
</dbReference>
<dbReference type="OMA" id="NRNCENT"/>
<evidence type="ECO:0000256" key="5">
    <source>
        <dbReference type="ARBA" id="ARBA00023136"/>
    </source>
</evidence>
<sequence length="113" mass="12490">YIRSGGLCLRNVLCSGPGSSLKCYDCLNRNCENTKECTTEDACLSLTAENIVRQCIKYSDCNFDLLSIKFPTFSGFKFSCCQTNLCNSGHALKMTTPILVLLGALLSVIWSWI</sequence>
<evidence type="ECO:0000256" key="11">
    <source>
        <dbReference type="ARBA" id="ARBA00031867"/>
    </source>
</evidence>
<keyword evidence="5" id="KW-0472">Membrane</keyword>
<keyword evidence="4" id="KW-0732">Signal</keyword>
<dbReference type="AlphaFoldDB" id="A0A3P8X2T7"/>
<feature type="domain" description="UPAR/Ly6" evidence="12">
    <location>
        <begin position="21"/>
        <end position="95"/>
    </location>
</feature>
<comment type="subcellular location">
    <subcellularLocation>
        <location evidence="1">Membrane</location>
        <topology evidence="1">Lipid-anchor</topology>
        <topology evidence="1">GPI-anchor</topology>
    </subcellularLocation>
</comment>
<dbReference type="InterPro" id="IPR045860">
    <property type="entry name" value="Snake_toxin-like_sf"/>
</dbReference>
<dbReference type="Gene3D" id="2.10.60.10">
    <property type="entry name" value="CD59"/>
    <property type="match status" value="1"/>
</dbReference>
<evidence type="ECO:0000256" key="7">
    <source>
        <dbReference type="ARBA" id="ARBA00023180"/>
    </source>
</evidence>
<evidence type="ECO:0000256" key="3">
    <source>
        <dbReference type="ARBA" id="ARBA00022622"/>
    </source>
</evidence>
<dbReference type="SMART" id="SM00134">
    <property type="entry name" value="LU"/>
    <property type="match status" value="1"/>
</dbReference>
<evidence type="ECO:0000256" key="4">
    <source>
        <dbReference type="ARBA" id="ARBA00022729"/>
    </source>
</evidence>